<protein>
    <submittedName>
        <fullName evidence="1">Uncharacterized protein</fullName>
    </submittedName>
</protein>
<keyword evidence="2" id="KW-1185">Reference proteome</keyword>
<dbReference type="Proteomes" id="UP000828390">
    <property type="component" value="Unassembled WGS sequence"/>
</dbReference>
<dbReference type="EMBL" id="JAIWYP010000004">
    <property type="protein sequence ID" value="KAH3830466.1"/>
    <property type="molecule type" value="Genomic_DNA"/>
</dbReference>
<reference evidence="1" key="1">
    <citation type="journal article" date="2019" name="bioRxiv">
        <title>The Genome of the Zebra Mussel, Dreissena polymorpha: A Resource for Invasive Species Research.</title>
        <authorList>
            <person name="McCartney M.A."/>
            <person name="Auch B."/>
            <person name="Kono T."/>
            <person name="Mallez S."/>
            <person name="Zhang Y."/>
            <person name="Obille A."/>
            <person name="Becker A."/>
            <person name="Abrahante J.E."/>
            <person name="Garbe J."/>
            <person name="Badalamenti J.P."/>
            <person name="Herman A."/>
            <person name="Mangelson H."/>
            <person name="Liachko I."/>
            <person name="Sullivan S."/>
            <person name="Sone E.D."/>
            <person name="Koren S."/>
            <person name="Silverstein K.A.T."/>
            <person name="Beckman K.B."/>
            <person name="Gohl D.M."/>
        </authorList>
    </citation>
    <scope>NUCLEOTIDE SEQUENCE</scope>
    <source>
        <strain evidence="1">Duluth1</strain>
        <tissue evidence="1">Whole animal</tissue>
    </source>
</reference>
<evidence type="ECO:0000313" key="2">
    <source>
        <dbReference type="Proteomes" id="UP000828390"/>
    </source>
</evidence>
<comment type="caution">
    <text evidence="1">The sequence shown here is derived from an EMBL/GenBank/DDBJ whole genome shotgun (WGS) entry which is preliminary data.</text>
</comment>
<accession>A0A9D4K0F6</accession>
<name>A0A9D4K0F6_DREPO</name>
<reference evidence="1" key="2">
    <citation type="submission" date="2020-11" db="EMBL/GenBank/DDBJ databases">
        <authorList>
            <person name="McCartney M.A."/>
            <person name="Auch B."/>
            <person name="Kono T."/>
            <person name="Mallez S."/>
            <person name="Becker A."/>
            <person name="Gohl D.M."/>
            <person name="Silverstein K.A.T."/>
            <person name="Koren S."/>
            <person name="Bechman K.B."/>
            <person name="Herman A."/>
            <person name="Abrahante J.E."/>
            <person name="Garbe J."/>
        </authorList>
    </citation>
    <scope>NUCLEOTIDE SEQUENCE</scope>
    <source>
        <strain evidence="1">Duluth1</strain>
        <tissue evidence="1">Whole animal</tissue>
    </source>
</reference>
<sequence>MSEPVPVSNEELMTQRYRPDAGHTLYMDHWVHVHLLGHFNGTEQVRLSPLNCLMKT</sequence>
<proteinExistence type="predicted"/>
<gene>
    <name evidence="1" type="ORF">DPMN_103710</name>
</gene>
<dbReference type="AlphaFoldDB" id="A0A9D4K0F6"/>
<organism evidence="1 2">
    <name type="scientific">Dreissena polymorpha</name>
    <name type="common">Zebra mussel</name>
    <name type="synonym">Mytilus polymorpha</name>
    <dbReference type="NCBI Taxonomy" id="45954"/>
    <lineage>
        <taxon>Eukaryota</taxon>
        <taxon>Metazoa</taxon>
        <taxon>Spiralia</taxon>
        <taxon>Lophotrochozoa</taxon>
        <taxon>Mollusca</taxon>
        <taxon>Bivalvia</taxon>
        <taxon>Autobranchia</taxon>
        <taxon>Heteroconchia</taxon>
        <taxon>Euheterodonta</taxon>
        <taxon>Imparidentia</taxon>
        <taxon>Neoheterodontei</taxon>
        <taxon>Myida</taxon>
        <taxon>Dreissenoidea</taxon>
        <taxon>Dreissenidae</taxon>
        <taxon>Dreissena</taxon>
    </lineage>
</organism>
<evidence type="ECO:0000313" key="1">
    <source>
        <dbReference type="EMBL" id="KAH3830466.1"/>
    </source>
</evidence>